<feature type="compositionally biased region" description="Basic and acidic residues" evidence="1">
    <location>
        <begin position="492"/>
        <end position="513"/>
    </location>
</feature>
<evidence type="ECO:0000256" key="2">
    <source>
        <dbReference type="SAM" id="SignalP"/>
    </source>
</evidence>
<evidence type="ECO:0000313" key="4">
    <source>
        <dbReference type="Proteomes" id="UP001304300"/>
    </source>
</evidence>
<proteinExistence type="predicted"/>
<reference evidence="3 4" key="1">
    <citation type="submission" date="2023-10" db="EMBL/GenBank/DDBJ databases">
        <title>Rubellicoccus peritrichatus gen. nov., sp. nov., isolated from an algae of coral reef tank.</title>
        <authorList>
            <person name="Luo J."/>
        </authorList>
    </citation>
    <scope>NUCLEOTIDE SEQUENCE [LARGE SCALE GENOMIC DNA]</scope>
    <source>
        <strain evidence="3 4">CR14</strain>
    </source>
</reference>
<accession>A0AAQ3QS52</accession>
<dbReference type="SUPFAM" id="SSF50494">
    <property type="entry name" value="Trypsin-like serine proteases"/>
    <property type="match status" value="1"/>
</dbReference>
<dbReference type="Gene3D" id="2.40.10.10">
    <property type="entry name" value="Trypsin-like serine proteases"/>
    <property type="match status" value="2"/>
</dbReference>
<feature type="chain" id="PRO_5042916058" evidence="2">
    <location>
        <begin position="29"/>
        <end position="642"/>
    </location>
</feature>
<dbReference type="GO" id="GO:0006508">
    <property type="term" value="P:proteolysis"/>
    <property type="evidence" value="ECO:0007669"/>
    <property type="project" value="UniProtKB-KW"/>
</dbReference>
<dbReference type="EMBL" id="CP136920">
    <property type="protein sequence ID" value="WOO39991.1"/>
    <property type="molecule type" value="Genomic_DNA"/>
</dbReference>
<dbReference type="InterPro" id="IPR009003">
    <property type="entry name" value="Peptidase_S1_PA"/>
</dbReference>
<evidence type="ECO:0000256" key="1">
    <source>
        <dbReference type="SAM" id="MobiDB-lite"/>
    </source>
</evidence>
<gene>
    <name evidence="3" type="ORF">RZN69_15310</name>
</gene>
<dbReference type="KEGG" id="puo:RZN69_15310"/>
<keyword evidence="3" id="KW-0378">Hydrolase</keyword>
<feature type="region of interest" description="Disordered" evidence="1">
    <location>
        <begin position="471"/>
        <end position="513"/>
    </location>
</feature>
<dbReference type="Proteomes" id="UP001304300">
    <property type="component" value="Chromosome"/>
</dbReference>
<sequence length="642" mass="72039">MPKTKYKGLGQVLLVLLLFSLSLGQSHAQDKPLLKGADGKFISGEILRISGSDAEVATLDGSTIRIPIEHLSEDSQKAVWAWGLAKVLPNPQMLKIQPRISRSEHGSRGYEITLTNQSPMEIPAGLEIQYGIRVDKREITVTNTRERGANGDNQSNKQRSVQILASQHEGYSLHSEKIPQGGSWSFKTHLAANPNDHPRSSPHASNYSQQTFTESSLAEIQLKLFYAGSELRHWQQYAQSDSFLEDPELSFPALDNLSSYDPRHPDYAGRRPQKTEPLPLLDLAEMNNASEPDEDGDPFASRAVPTKSVPKAPINYSALLVVEGDDGVGSGFLAEIKGRYFIVTNIHVIAGNKNVQFKTADGDEIAHPRNFFISKDRDIAIFPIEKPEEYYKTSENITDLADIGDLVTVYGNEGGASVVTRLQGAINGIGPDRIEVDAEFIPGNSGSPVIHRETGTVIGIASFLIEYDLDESGRSRERDDNDDQGNPPYSRNPEEKPPEAHQKTRRFAERLDKEKDWEQTNLATLRREAKELEAYTETVLGVMDVSIGIMQQSRIISSGKAREPIRWRIEEFHRIYDNSRQRGSEGNLRALETLKRNLISDMDSDYQRGMKNINSGYFKREMKRHRQLNEAIRDYLEGVYTY</sequence>
<evidence type="ECO:0000313" key="3">
    <source>
        <dbReference type="EMBL" id="WOO39991.1"/>
    </source>
</evidence>
<dbReference type="Pfam" id="PF13365">
    <property type="entry name" value="Trypsin_2"/>
    <property type="match status" value="1"/>
</dbReference>
<feature type="region of interest" description="Disordered" evidence="1">
    <location>
        <begin position="184"/>
        <end position="210"/>
    </location>
</feature>
<dbReference type="InterPro" id="IPR043504">
    <property type="entry name" value="Peptidase_S1_PA_chymotrypsin"/>
</dbReference>
<feature type="region of interest" description="Disordered" evidence="1">
    <location>
        <begin position="255"/>
        <end position="277"/>
    </location>
</feature>
<protein>
    <submittedName>
        <fullName evidence="3">Serine protease</fullName>
    </submittedName>
</protein>
<name>A0AAQ3QS52_9BACT</name>
<dbReference type="AlphaFoldDB" id="A0AAQ3QS52"/>
<keyword evidence="2" id="KW-0732">Signal</keyword>
<keyword evidence="3" id="KW-0645">Protease</keyword>
<organism evidence="3 4">
    <name type="scientific">Rubellicoccus peritrichatus</name>
    <dbReference type="NCBI Taxonomy" id="3080537"/>
    <lineage>
        <taxon>Bacteria</taxon>
        <taxon>Pseudomonadati</taxon>
        <taxon>Verrucomicrobiota</taxon>
        <taxon>Opitutia</taxon>
        <taxon>Puniceicoccales</taxon>
        <taxon>Cerasicoccaceae</taxon>
        <taxon>Rubellicoccus</taxon>
    </lineage>
</organism>
<dbReference type="GO" id="GO:0008233">
    <property type="term" value="F:peptidase activity"/>
    <property type="evidence" value="ECO:0007669"/>
    <property type="project" value="UniProtKB-KW"/>
</dbReference>
<dbReference type="RefSeq" id="WP_317832065.1">
    <property type="nucleotide sequence ID" value="NZ_CP136920.1"/>
</dbReference>
<keyword evidence="4" id="KW-1185">Reference proteome</keyword>
<feature type="signal peptide" evidence="2">
    <location>
        <begin position="1"/>
        <end position="28"/>
    </location>
</feature>